<gene>
    <name evidence="2" type="primary">jg5391</name>
    <name evidence="2" type="ORF">PAEG_LOCUS4813</name>
</gene>
<organism evidence="2 3">
    <name type="scientific">Pararge aegeria aegeria</name>
    <dbReference type="NCBI Taxonomy" id="348720"/>
    <lineage>
        <taxon>Eukaryota</taxon>
        <taxon>Metazoa</taxon>
        <taxon>Ecdysozoa</taxon>
        <taxon>Arthropoda</taxon>
        <taxon>Hexapoda</taxon>
        <taxon>Insecta</taxon>
        <taxon>Pterygota</taxon>
        <taxon>Neoptera</taxon>
        <taxon>Endopterygota</taxon>
        <taxon>Lepidoptera</taxon>
        <taxon>Glossata</taxon>
        <taxon>Ditrysia</taxon>
        <taxon>Papilionoidea</taxon>
        <taxon>Nymphalidae</taxon>
        <taxon>Satyrinae</taxon>
        <taxon>Satyrini</taxon>
        <taxon>Parargina</taxon>
        <taxon>Pararge</taxon>
    </lineage>
</organism>
<keyword evidence="3" id="KW-1185">Reference proteome</keyword>
<feature type="compositionally biased region" description="Polar residues" evidence="1">
    <location>
        <begin position="33"/>
        <end position="43"/>
    </location>
</feature>
<evidence type="ECO:0000313" key="2">
    <source>
        <dbReference type="EMBL" id="CAH2216857.1"/>
    </source>
</evidence>
<comment type="caution">
    <text evidence="2">The sequence shown here is derived from an EMBL/GenBank/DDBJ whole genome shotgun (WGS) entry which is preliminary data.</text>
</comment>
<proteinExistence type="predicted"/>
<evidence type="ECO:0000256" key="1">
    <source>
        <dbReference type="SAM" id="MobiDB-lite"/>
    </source>
</evidence>
<dbReference type="Proteomes" id="UP000838756">
    <property type="component" value="Unassembled WGS sequence"/>
</dbReference>
<accession>A0A8S4QUE2</accession>
<protein>
    <submittedName>
        <fullName evidence="2">Jg5391 protein</fullName>
    </submittedName>
</protein>
<dbReference type="AlphaFoldDB" id="A0A8S4QUE2"/>
<sequence>PEVKQHFPRVIPHGISFKRHDNIASRIHTIQHMTTPDTQQYPAETTADAETTMVE</sequence>
<reference evidence="2" key="1">
    <citation type="submission" date="2022-03" db="EMBL/GenBank/DDBJ databases">
        <authorList>
            <person name="Lindestad O."/>
        </authorList>
    </citation>
    <scope>NUCLEOTIDE SEQUENCE</scope>
</reference>
<name>A0A8S4QUE2_9NEOP</name>
<feature type="non-terminal residue" evidence="2">
    <location>
        <position position="1"/>
    </location>
</feature>
<feature type="region of interest" description="Disordered" evidence="1">
    <location>
        <begin position="33"/>
        <end position="55"/>
    </location>
</feature>
<evidence type="ECO:0000313" key="3">
    <source>
        <dbReference type="Proteomes" id="UP000838756"/>
    </source>
</evidence>
<dbReference type="EMBL" id="CAKXAJ010017192">
    <property type="protein sequence ID" value="CAH2216857.1"/>
    <property type="molecule type" value="Genomic_DNA"/>
</dbReference>